<dbReference type="Gene3D" id="3.30.70.270">
    <property type="match status" value="1"/>
</dbReference>
<dbReference type="Pfam" id="PF00078">
    <property type="entry name" value="RVT_1"/>
    <property type="match status" value="1"/>
</dbReference>
<accession>A0A3P7UBT5</accession>
<protein>
    <recommendedName>
        <fullName evidence="2">Reverse transcriptase domain-containing protein</fullName>
    </recommendedName>
</protein>
<dbReference type="InterPro" id="IPR043128">
    <property type="entry name" value="Rev_trsase/Diguanyl_cyclase"/>
</dbReference>
<evidence type="ECO:0000259" key="2">
    <source>
        <dbReference type="Pfam" id="PF00078"/>
    </source>
</evidence>
<dbReference type="AlphaFoldDB" id="A0A3P7UBT5"/>
<reference evidence="3 4" key="1">
    <citation type="submission" date="2018-11" db="EMBL/GenBank/DDBJ databases">
        <authorList>
            <consortium name="Pathogen Informatics"/>
        </authorList>
    </citation>
    <scope>NUCLEOTIDE SEQUENCE [LARGE SCALE GENOMIC DNA]</scope>
</reference>
<name>A0A3P7UBT5_9BILA</name>
<feature type="non-terminal residue" evidence="3">
    <location>
        <position position="299"/>
    </location>
</feature>
<organism evidence="3 4">
    <name type="scientific">Brugia timori</name>
    <dbReference type="NCBI Taxonomy" id="42155"/>
    <lineage>
        <taxon>Eukaryota</taxon>
        <taxon>Metazoa</taxon>
        <taxon>Ecdysozoa</taxon>
        <taxon>Nematoda</taxon>
        <taxon>Chromadorea</taxon>
        <taxon>Rhabditida</taxon>
        <taxon>Spirurina</taxon>
        <taxon>Spiruromorpha</taxon>
        <taxon>Filarioidea</taxon>
        <taxon>Onchocercidae</taxon>
        <taxon>Brugia</taxon>
    </lineage>
</organism>
<dbReference type="InterPro" id="IPR043502">
    <property type="entry name" value="DNA/RNA_pol_sf"/>
</dbReference>
<keyword evidence="1" id="KW-0472">Membrane</keyword>
<dbReference type="Gene3D" id="3.10.10.10">
    <property type="entry name" value="HIV Type 1 Reverse Transcriptase, subunit A, domain 1"/>
    <property type="match status" value="1"/>
</dbReference>
<dbReference type="SUPFAM" id="SSF56672">
    <property type="entry name" value="DNA/RNA polymerases"/>
    <property type="match status" value="1"/>
</dbReference>
<keyword evidence="1" id="KW-1133">Transmembrane helix</keyword>
<gene>
    <name evidence="3" type="ORF">BTMF_LOCUS5461</name>
</gene>
<feature type="domain" description="Reverse transcriptase" evidence="2">
    <location>
        <begin position="156"/>
        <end position="279"/>
    </location>
</feature>
<dbReference type="PANTHER" id="PTHR47331">
    <property type="entry name" value="PHD-TYPE DOMAIN-CONTAINING PROTEIN"/>
    <property type="match status" value="1"/>
</dbReference>
<evidence type="ECO:0000313" key="4">
    <source>
        <dbReference type="Proteomes" id="UP000280834"/>
    </source>
</evidence>
<keyword evidence="4" id="KW-1185">Reference proteome</keyword>
<keyword evidence="1" id="KW-0812">Transmembrane</keyword>
<sequence length="299" mass="34957">MWKLEVLGIEPIRNENVREEIEALEKFFKNISIVNNRYQIRWLYRWDSPNLGDNFNVAFKRLQSQLDKLRSQNEFFERYNQYFSNLFDLGMIEEVSLATNNGLVHYLPHKGILDLLKSTPLRVVFDAASHAKGQFSLNDVMFKGTNFLANIITIFFNFQKSDVALIADIKKAFHQIALHPDDRDVTRFLWVKDPTKQLTRDNLIVYRFTCVPFGIVTSPFILAATLLYHFQKTDPSFYEKYSQHFYVDNLVTSVDSADEAIALYERANRIFAEVSMQLAQWGSNNPVVQQHFDKDMSLE</sequence>
<dbReference type="Proteomes" id="UP000280834">
    <property type="component" value="Unassembled WGS sequence"/>
</dbReference>
<dbReference type="InterPro" id="IPR000477">
    <property type="entry name" value="RT_dom"/>
</dbReference>
<feature type="transmembrane region" description="Helical" evidence="1">
    <location>
        <begin position="204"/>
        <end position="230"/>
    </location>
</feature>
<proteinExistence type="predicted"/>
<dbReference type="EMBL" id="UZAG01005878">
    <property type="protein sequence ID" value="VDO18113.1"/>
    <property type="molecule type" value="Genomic_DNA"/>
</dbReference>
<evidence type="ECO:0000313" key="3">
    <source>
        <dbReference type="EMBL" id="VDO18113.1"/>
    </source>
</evidence>
<evidence type="ECO:0000256" key="1">
    <source>
        <dbReference type="SAM" id="Phobius"/>
    </source>
</evidence>
<dbReference type="PANTHER" id="PTHR47331:SF1">
    <property type="entry name" value="GAG-LIKE PROTEIN"/>
    <property type="match status" value="1"/>
</dbReference>